<evidence type="ECO:0000313" key="3">
    <source>
        <dbReference type="EMBL" id="GAC66657.1"/>
    </source>
</evidence>
<feature type="domain" description="Pyridoxamine 5'-phosphate oxidase N-terminal" evidence="2">
    <location>
        <begin position="37"/>
        <end position="129"/>
    </location>
</feature>
<dbReference type="GO" id="GO:0005829">
    <property type="term" value="C:cytosol"/>
    <property type="evidence" value="ECO:0007669"/>
    <property type="project" value="TreeGrafter"/>
</dbReference>
<dbReference type="Proteomes" id="UP000011666">
    <property type="component" value="Unassembled WGS sequence"/>
</dbReference>
<reference evidence="3 4" key="1">
    <citation type="submission" date="2013-01" db="EMBL/GenBank/DDBJ databases">
        <title>Whole genome shotgun sequence of Gordonia soli NBRC 108243.</title>
        <authorList>
            <person name="Isaki-Nakamura S."/>
            <person name="Hosoyama A."/>
            <person name="Tsuchikane K."/>
            <person name="Ando Y."/>
            <person name="Baba S."/>
            <person name="Ohji S."/>
            <person name="Hamada M."/>
            <person name="Tamura T."/>
            <person name="Yamazoe A."/>
            <person name="Yamazaki S."/>
            <person name="Fujita N."/>
        </authorList>
    </citation>
    <scope>NUCLEOTIDE SEQUENCE [LARGE SCALE GENOMIC DNA]</scope>
    <source>
        <strain evidence="3 4">NBRC 108243</strain>
    </source>
</reference>
<organism evidence="3 4">
    <name type="scientific">Gordonia soli NBRC 108243</name>
    <dbReference type="NCBI Taxonomy" id="1223545"/>
    <lineage>
        <taxon>Bacteria</taxon>
        <taxon>Bacillati</taxon>
        <taxon>Actinomycetota</taxon>
        <taxon>Actinomycetes</taxon>
        <taxon>Mycobacteriales</taxon>
        <taxon>Gordoniaceae</taxon>
        <taxon>Gordonia</taxon>
    </lineage>
</organism>
<dbReference type="NCBIfam" id="TIGR03666">
    <property type="entry name" value="Rv2061_F420"/>
    <property type="match status" value="1"/>
</dbReference>
<dbReference type="PANTHER" id="PTHR35176:SF11">
    <property type="entry name" value="PYRIDOXAMINE 5'-PHOSPHATE OXIDASE FAMILY PROTEIN"/>
    <property type="match status" value="1"/>
</dbReference>
<proteinExistence type="predicted"/>
<evidence type="ECO:0000313" key="4">
    <source>
        <dbReference type="Proteomes" id="UP000011666"/>
    </source>
</evidence>
<keyword evidence="1" id="KW-0560">Oxidoreductase</keyword>
<name>M0QGV9_9ACTN</name>
<dbReference type="GO" id="GO:0016627">
    <property type="term" value="F:oxidoreductase activity, acting on the CH-CH group of donors"/>
    <property type="evidence" value="ECO:0007669"/>
    <property type="project" value="TreeGrafter"/>
</dbReference>
<dbReference type="GO" id="GO:0070967">
    <property type="term" value="F:coenzyme F420 binding"/>
    <property type="evidence" value="ECO:0007669"/>
    <property type="project" value="TreeGrafter"/>
</dbReference>
<dbReference type="STRING" id="1223545.GS4_03_01050"/>
<dbReference type="PANTHER" id="PTHR35176">
    <property type="entry name" value="HEME OXYGENASE HI_0854-RELATED"/>
    <property type="match status" value="1"/>
</dbReference>
<dbReference type="OrthoDB" id="5738083at2"/>
<dbReference type="Gene3D" id="2.30.110.10">
    <property type="entry name" value="Electron Transport, Fmn-binding Protein, Chain A"/>
    <property type="match status" value="1"/>
</dbReference>
<accession>M0QGV9</accession>
<dbReference type="InterPro" id="IPR011576">
    <property type="entry name" value="Pyridox_Oxase_N"/>
</dbReference>
<keyword evidence="4" id="KW-1185">Reference proteome</keyword>
<dbReference type="RefSeq" id="WP_007617074.1">
    <property type="nucleotide sequence ID" value="NZ_BANX01000003.1"/>
</dbReference>
<gene>
    <name evidence="3" type="ORF">GS4_03_01050</name>
</gene>
<dbReference type="AlphaFoldDB" id="M0QGV9"/>
<protein>
    <recommendedName>
        <fullName evidence="2">Pyridoxamine 5'-phosphate oxidase N-terminal domain-containing protein</fullName>
    </recommendedName>
</protein>
<dbReference type="SUPFAM" id="SSF50475">
    <property type="entry name" value="FMN-binding split barrel"/>
    <property type="match status" value="1"/>
</dbReference>
<dbReference type="EMBL" id="BANX01000003">
    <property type="protein sequence ID" value="GAC66657.1"/>
    <property type="molecule type" value="Genomic_DNA"/>
</dbReference>
<dbReference type="InterPro" id="IPR019965">
    <property type="entry name" value="PPOX_F420-dep_Rv2061_put"/>
</dbReference>
<dbReference type="InterPro" id="IPR052019">
    <property type="entry name" value="F420H2_bilvrd_red/Heme_oxyg"/>
</dbReference>
<dbReference type="Pfam" id="PF01243">
    <property type="entry name" value="PNPOx_N"/>
    <property type="match status" value="1"/>
</dbReference>
<evidence type="ECO:0000259" key="2">
    <source>
        <dbReference type="Pfam" id="PF01243"/>
    </source>
</evidence>
<dbReference type="InterPro" id="IPR012349">
    <property type="entry name" value="Split_barrel_FMN-bd"/>
</dbReference>
<sequence length="159" mass="16982">MAKSVITRITDAFYDRMRSKSAWSSATAEPVLGFDGLDGHKYALLTTYKRNGDPVPSPVWFGRSDGRLYFTTEATSPKVARMRNNPHVRIAPCAVNGKPLGSPAEGTARVLPPDEIAAAESVIAANYGSARKAYEAFGRATSVSTAYIEVTPTIGTPGT</sequence>
<comment type="caution">
    <text evidence="3">The sequence shown here is derived from an EMBL/GenBank/DDBJ whole genome shotgun (WGS) entry which is preliminary data.</text>
</comment>
<evidence type="ECO:0000256" key="1">
    <source>
        <dbReference type="ARBA" id="ARBA00023002"/>
    </source>
</evidence>
<dbReference type="eggNOG" id="COG3467">
    <property type="taxonomic scope" value="Bacteria"/>
</dbReference>